<dbReference type="PANTHER" id="PTHR39555:SF1">
    <property type="entry name" value="TYPE IV PILUS INNER MEMBRANE COMPONENT PILO"/>
    <property type="match status" value="1"/>
</dbReference>
<dbReference type="GO" id="GO:0043683">
    <property type="term" value="P:type IV pilus assembly"/>
    <property type="evidence" value="ECO:0007669"/>
    <property type="project" value="InterPro"/>
</dbReference>
<proteinExistence type="predicted"/>
<dbReference type="Gene3D" id="3.30.70.60">
    <property type="match status" value="1"/>
</dbReference>
<keyword evidence="1" id="KW-1133">Transmembrane helix</keyword>
<organism evidence="2 3">
    <name type="scientific">Solimonas fluminis</name>
    <dbReference type="NCBI Taxonomy" id="2086571"/>
    <lineage>
        <taxon>Bacteria</taxon>
        <taxon>Pseudomonadati</taxon>
        <taxon>Pseudomonadota</taxon>
        <taxon>Gammaproteobacteria</taxon>
        <taxon>Nevskiales</taxon>
        <taxon>Nevskiaceae</taxon>
        <taxon>Solimonas</taxon>
    </lineage>
</organism>
<dbReference type="InterPro" id="IPR014717">
    <property type="entry name" value="Transl_elong_EF1B/ribsomal_bS6"/>
</dbReference>
<accession>A0A2S5TJ12</accession>
<protein>
    <submittedName>
        <fullName evidence="2">Pilus assembly protein PilO</fullName>
    </submittedName>
</protein>
<keyword evidence="3" id="KW-1185">Reference proteome</keyword>
<reference evidence="2 3" key="1">
    <citation type="submission" date="2018-02" db="EMBL/GenBank/DDBJ databases">
        <title>Genome sequencing of Solimonas sp. HR-BB.</title>
        <authorList>
            <person name="Lee Y."/>
            <person name="Jeon C.O."/>
        </authorList>
    </citation>
    <scope>NUCLEOTIDE SEQUENCE [LARGE SCALE GENOMIC DNA]</scope>
    <source>
        <strain evidence="2 3">HR-BB</strain>
    </source>
</reference>
<dbReference type="Proteomes" id="UP000238220">
    <property type="component" value="Unassembled WGS sequence"/>
</dbReference>
<dbReference type="OrthoDB" id="9802133at2"/>
<gene>
    <name evidence="2" type="ORF">C3942_04665</name>
</gene>
<dbReference type="InterPro" id="IPR007445">
    <property type="entry name" value="PilO"/>
</dbReference>
<dbReference type="Pfam" id="PF04350">
    <property type="entry name" value="PilO"/>
    <property type="match status" value="1"/>
</dbReference>
<dbReference type="AlphaFoldDB" id="A0A2S5TJ12"/>
<dbReference type="GO" id="GO:0043107">
    <property type="term" value="P:type IV pilus-dependent motility"/>
    <property type="evidence" value="ECO:0007669"/>
    <property type="project" value="InterPro"/>
</dbReference>
<evidence type="ECO:0000313" key="3">
    <source>
        <dbReference type="Proteomes" id="UP000238220"/>
    </source>
</evidence>
<feature type="transmembrane region" description="Helical" evidence="1">
    <location>
        <begin position="23"/>
        <end position="46"/>
    </location>
</feature>
<dbReference type="Gene3D" id="1.10.287.540">
    <property type="entry name" value="Helix hairpin bin"/>
    <property type="match status" value="1"/>
</dbReference>
<dbReference type="RefSeq" id="WP_104229200.1">
    <property type="nucleotide sequence ID" value="NZ_PSNW01000002.1"/>
</dbReference>
<dbReference type="PIRSF" id="PIRSF016482">
    <property type="entry name" value="PilO"/>
    <property type="match status" value="1"/>
</dbReference>
<keyword evidence="1" id="KW-0812">Transmembrane</keyword>
<dbReference type="EMBL" id="PSNW01000002">
    <property type="protein sequence ID" value="PPE74973.1"/>
    <property type="molecule type" value="Genomic_DNA"/>
</dbReference>
<evidence type="ECO:0000256" key="1">
    <source>
        <dbReference type="SAM" id="Phobius"/>
    </source>
</evidence>
<comment type="caution">
    <text evidence="2">The sequence shown here is derived from an EMBL/GenBank/DDBJ whole genome shotgun (WGS) entry which is preliminary data.</text>
</comment>
<dbReference type="PANTHER" id="PTHR39555">
    <property type="entry name" value="FIMBRIAL ASSEMBLY PROTEIN PILO-LIKE PROTEIN-RELATED"/>
    <property type="match status" value="1"/>
</dbReference>
<keyword evidence="1" id="KW-0472">Membrane</keyword>
<name>A0A2S5TJ12_9GAMM</name>
<sequence>MNVQQAVAELQTLDTRNPGAWPLWIRIAASVLAGLLVLAAGIYFMVKPVYDELKGEEAKELTLRKAFEENQAKAAALDAFKAQLAEMERSFGTMLKQLPSKSEVANLLNDISQARVASSLEEELFQPQPDNPREFYAEIPNRIIVTGSYHEMGNFVSAVAALPRIVTIEEVEITVPGKNEKTQMSEGTLRMQALAKTYRYLDEDELAAEEVEEDQASSKSKAKAK</sequence>
<evidence type="ECO:0000313" key="2">
    <source>
        <dbReference type="EMBL" id="PPE74973.1"/>
    </source>
</evidence>